<dbReference type="InParanoid" id="Q2FSQ8"/>
<feature type="transmembrane region" description="Helical" evidence="1">
    <location>
        <begin position="105"/>
        <end position="124"/>
    </location>
</feature>
<evidence type="ECO:0000256" key="1">
    <source>
        <dbReference type="SAM" id="Phobius"/>
    </source>
</evidence>
<organism evidence="2 3">
    <name type="scientific">Methanospirillum hungatei JF-1 (strain ATCC 27890 / DSM 864 / NBRC 100397 / JF-1)</name>
    <dbReference type="NCBI Taxonomy" id="323259"/>
    <lineage>
        <taxon>Archaea</taxon>
        <taxon>Methanobacteriati</taxon>
        <taxon>Methanobacteriota</taxon>
        <taxon>Stenosarchaea group</taxon>
        <taxon>Methanomicrobia</taxon>
        <taxon>Methanomicrobiales</taxon>
        <taxon>Methanospirillaceae</taxon>
        <taxon>Methanospirillum</taxon>
    </lineage>
</organism>
<dbReference type="RefSeq" id="WP_011449790.1">
    <property type="nucleotide sequence ID" value="NC_007796.1"/>
</dbReference>
<dbReference type="EMBL" id="CP000254">
    <property type="protein sequence ID" value="ABD42536.1"/>
    <property type="molecule type" value="Genomic_DNA"/>
</dbReference>
<keyword evidence="3" id="KW-1185">Reference proteome</keyword>
<dbReference type="PROSITE" id="PS51257">
    <property type="entry name" value="PROKAR_LIPOPROTEIN"/>
    <property type="match status" value="1"/>
</dbReference>
<gene>
    <name evidence="2" type="ordered locus">Mhun_2844</name>
</gene>
<dbReference type="EnsemblBacteria" id="ABD42536">
    <property type="protein sequence ID" value="ABD42536"/>
    <property type="gene ID" value="Mhun_2844"/>
</dbReference>
<dbReference type="SUPFAM" id="SSF46785">
    <property type="entry name" value="Winged helix' DNA-binding domain"/>
    <property type="match status" value="1"/>
</dbReference>
<keyword evidence="1" id="KW-0812">Transmembrane</keyword>
<evidence type="ECO:0000313" key="3">
    <source>
        <dbReference type="Proteomes" id="UP000001941"/>
    </source>
</evidence>
<keyword evidence="1" id="KW-0472">Membrane</keyword>
<dbReference type="HOGENOM" id="CLU_1192630_0_0_2"/>
<accession>Q2FSQ8</accession>
<dbReference type="OrthoDB" id="119810at2157"/>
<feature type="transmembrane region" description="Helical" evidence="1">
    <location>
        <begin position="47"/>
        <end position="66"/>
    </location>
</feature>
<name>Q2FSQ8_METHJ</name>
<sequence length="232" mass="25793">MREIIKKVCLGAVALFCAIVAGCAFLLSYTNLRELAEKAGISSSLSPLWPICLDSLLVVSSIAILYNNLSRKGSLRLWAIFIAFSLGSLWFNVSNSPDNLQVQLVHALPPCALCVAIEILTYMLRSKLDEGDSLSQNINDGLFISESVCIDKNSKALPHSTQLIGEKEKVLEYFIQNPRVTYRQAGEDLNLSPSIVSMRAKQLVEEGFLAKEVVFTKRGRKPNNYQVEEFFT</sequence>
<reference evidence="3" key="1">
    <citation type="journal article" date="2016" name="Stand. Genomic Sci.">
        <title>Complete genome sequence of Methanospirillum hungatei type strain JF1.</title>
        <authorList>
            <person name="Gunsalus R.P."/>
            <person name="Cook L.E."/>
            <person name="Crable B."/>
            <person name="Rohlin L."/>
            <person name="McDonald E."/>
            <person name="Mouttaki H."/>
            <person name="Sieber J.R."/>
            <person name="Poweleit N."/>
            <person name="Zhou H."/>
            <person name="Lapidus A.L."/>
            <person name="Daligault H.E."/>
            <person name="Land M."/>
            <person name="Gilna P."/>
            <person name="Ivanova N."/>
            <person name="Kyrpides N."/>
            <person name="Culley D.E."/>
            <person name="McInerney M.J."/>
        </authorList>
    </citation>
    <scope>NUCLEOTIDE SEQUENCE [LARGE SCALE GENOMIC DNA]</scope>
    <source>
        <strain evidence="3">ATCC 27890 / DSM 864 / NBRC 100397 / JF-1</strain>
    </source>
</reference>
<dbReference type="InterPro" id="IPR036390">
    <property type="entry name" value="WH_DNA-bd_sf"/>
</dbReference>
<dbReference type="KEGG" id="mhu:Mhun_2844"/>
<dbReference type="GeneID" id="3923310"/>
<evidence type="ECO:0000313" key="2">
    <source>
        <dbReference type="EMBL" id="ABD42536.1"/>
    </source>
</evidence>
<keyword evidence="1" id="KW-1133">Transmembrane helix</keyword>
<dbReference type="Pfam" id="PF13412">
    <property type="entry name" value="HTH_24"/>
    <property type="match status" value="1"/>
</dbReference>
<dbReference type="InterPro" id="IPR021235">
    <property type="entry name" value="DUF2637"/>
</dbReference>
<dbReference type="Pfam" id="PF10935">
    <property type="entry name" value="DUF2637"/>
    <property type="match status" value="1"/>
</dbReference>
<dbReference type="Proteomes" id="UP000001941">
    <property type="component" value="Chromosome"/>
</dbReference>
<protein>
    <submittedName>
        <fullName evidence="2">Transcriptional regulator, AsnC family</fullName>
    </submittedName>
</protein>
<dbReference type="AlphaFoldDB" id="Q2FSQ8"/>
<feature type="transmembrane region" description="Helical" evidence="1">
    <location>
        <begin position="75"/>
        <end position="93"/>
    </location>
</feature>
<proteinExistence type="predicted"/>